<reference evidence="3" key="1">
    <citation type="submission" date="2020-11" db="EMBL/GenBank/DDBJ databases">
        <authorList>
            <consortium name="DOE Joint Genome Institute"/>
            <person name="Ahrendt S."/>
            <person name="Riley R."/>
            <person name="Andreopoulos W."/>
            <person name="Labutti K."/>
            <person name="Pangilinan J."/>
            <person name="Ruiz-Duenas F.J."/>
            <person name="Barrasa J.M."/>
            <person name="Sanchez-Garcia M."/>
            <person name="Camarero S."/>
            <person name="Miyauchi S."/>
            <person name="Serrano A."/>
            <person name="Linde D."/>
            <person name="Babiker R."/>
            <person name="Drula E."/>
            <person name="Ayuso-Fernandez I."/>
            <person name="Pacheco R."/>
            <person name="Padilla G."/>
            <person name="Ferreira P."/>
            <person name="Barriuso J."/>
            <person name="Kellner H."/>
            <person name="Castanera R."/>
            <person name="Alfaro M."/>
            <person name="Ramirez L."/>
            <person name="Pisabarro A.G."/>
            <person name="Kuo A."/>
            <person name="Tritt A."/>
            <person name="Lipzen A."/>
            <person name="He G."/>
            <person name="Yan M."/>
            <person name="Ng V."/>
            <person name="Cullen D."/>
            <person name="Martin F."/>
            <person name="Rosso M.-N."/>
            <person name="Henrissat B."/>
            <person name="Hibbett D."/>
            <person name="Martinez A.T."/>
            <person name="Grigoriev I.V."/>
        </authorList>
    </citation>
    <scope>NUCLEOTIDE SEQUENCE</scope>
    <source>
        <strain evidence="3">MF-IS2</strain>
    </source>
</reference>
<feature type="signal peptide" evidence="2">
    <location>
        <begin position="1"/>
        <end position="21"/>
    </location>
</feature>
<dbReference type="OrthoDB" id="3269282at2759"/>
<accession>A0A9P5X8G8</accession>
<evidence type="ECO:0000313" key="4">
    <source>
        <dbReference type="Proteomes" id="UP000807342"/>
    </source>
</evidence>
<gene>
    <name evidence="3" type="ORF">P691DRAFT_260279</name>
</gene>
<dbReference type="AlphaFoldDB" id="A0A9P5X8G8"/>
<feature type="region of interest" description="Disordered" evidence="1">
    <location>
        <begin position="190"/>
        <end position="214"/>
    </location>
</feature>
<feature type="compositionally biased region" description="Basic and acidic residues" evidence="1">
    <location>
        <begin position="244"/>
        <end position="256"/>
    </location>
</feature>
<proteinExistence type="predicted"/>
<name>A0A9P5X8G8_9AGAR</name>
<keyword evidence="4" id="KW-1185">Reference proteome</keyword>
<comment type="caution">
    <text evidence="3">The sequence shown here is derived from an EMBL/GenBank/DDBJ whole genome shotgun (WGS) entry which is preliminary data.</text>
</comment>
<feature type="compositionally biased region" description="Low complexity" evidence="1">
    <location>
        <begin position="135"/>
        <end position="146"/>
    </location>
</feature>
<feature type="region of interest" description="Disordered" evidence="1">
    <location>
        <begin position="72"/>
        <end position="92"/>
    </location>
</feature>
<organism evidence="3 4">
    <name type="scientific">Macrolepiota fuliginosa MF-IS2</name>
    <dbReference type="NCBI Taxonomy" id="1400762"/>
    <lineage>
        <taxon>Eukaryota</taxon>
        <taxon>Fungi</taxon>
        <taxon>Dikarya</taxon>
        <taxon>Basidiomycota</taxon>
        <taxon>Agaricomycotina</taxon>
        <taxon>Agaricomycetes</taxon>
        <taxon>Agaricomycetidae</taxon>
        <taxon>Agaricales</taxon>
        <taxon>Agaricineae</taxon>
        <taxon>Agaricaceae</taxon>
        <taxon>Macrolepiota</taxon>
    </lineage>
</organism>
<evidence type="ECO:0000313" key="3">
    <source>
        <dbReference type="EMBL" id="KAF9445604.1"/>
    </source>
</evidence>
<feature type="compositionally biased region" description="Pro residues" evidence="1">
    <location>
        <begin position="115"/>
        <end position="128"/>
    </location>
</feature>
<sequence>MWARPRRTTLGFFFPSHPAMALVAEPLPMASPSTSDSRIVRFDSECVLIPEYSSRRRPRMVTKSYSLPLWKRRSPSLPDEDAPAPPLSTSPEDTHVVIRVPIPSFVRRSSRSPSRPTPTSPTLPPPPCLVQRRLPISPTISPVSPTRRVSLPTYHRRPDDQTIPLRACCPDCLPITEECLREGATWKEKFTKGAKRRRSASLDSTTGSSTLGSSIGGKVAFIPASYDVRMPVSGTPPFSITVDEVDKRRKSQERPRSRSASPTGNGGRHSAVVHSHAHE</sequence>
<feature type="chain" id="PRO_5040499241" evidence="2">
    <location>
        <begin position="22"/>
        <end position="279"/>
    </location>
</feature>
<feature type="region of interest" description="Disordered" evidence="1">
    <location>
        <begin position="232"/>
        <end position="279"/>
    </location>
</feature>
<protein>
    <submittedName>
        <fullName evidence="3">Uncharacterized protein</fullName>
    </submittedName>
</protein>
<dbReference type="EMBL" id="MU151291">
    <property type="protein sequence ID" value="KAF9445604.1"/>
    <property type="molecule type" value="Genomic_DNA"/>
</dbReference>
<feature type="region of interest" description="Disordered" evidence="1">
    <location>
        <begin position="107"/>
        <end position="157"/>
    </location>
</feature>
<keyword evidence="2" id="KW-0732">Signal</keyword>
<dbReference type="Proteomes" id="UP000807342">
    <property type="component" value="Unassembled WGS sequence"/>
</dbReference>
<evidence type="ECO:0000256" key="1">
    <source>
        <dbReference type="SAM" id="MobiDB-lite"/>
    </source>
</evidence>
<evidence type="ECO:0000256" key="2">
    <source>
        <dbReference type="SAM" id="SignalP"/>
    </source>
</evidence>
<feature type="compositionally biased region" description="Low complexity" evidence="1">
    <location>
        <begin position="201"/>
        <end position="214"/>
    </location>
</feature>